<proteinExistence type="predicted"/>
<evidence type="ECO:0000256" key="2">
    <source>
        <dbReference type="ARBA" id="ARBA00022692"/>
    </source>
</evidence>
<dbReference type="InterPro" id="IPR049453">
    <property type="entry name" value="Memb_transporter_dom"/>
</dbReference>
<feature type="domain" description="Integral membrane bound transporter" evidence="7">
    <location>
        <begin position="63"/>
        <end position="183"/>
    </location>
</feature>
<feature type="transmembrane region" description="Helical" evidence="6">
    <location>
        <begin position="168"/>
        <end position="189"/>
    </location>
</feature>
<reference evidence="8 9" key="1">
    <citation type="submission" date="2018-06" db="EMBL/GenBank/DDBJ databases">
        <title>Genomic Encyclopedia of Type Strains, Phase IV (KMG-IV): sequencing the most valuable type-strain genomes for metagenomic binning, comparative biology and taxonomic classification.</title>
        <authorList>
            <person name="Goeker M."/>
        </authorList>
    </citation>
    <scope>NUCLEOTIDE SEQUENCE [LARGE SCALE GENOMIC DNA]</scope>
    <source>
        <strain evidence="8 9">DSM 45521</strain>
    </source>
</reference>
<keyword evidence="9" id="KW-1185">Reference proteome</keyword>
<evidence type="ECO:0000256" key="1">
    <source>
        <dbReference type="ARBA" id="ARBA00004141"/>
    </source>
</evidence>
<evidence type="ECO:0000313" key="8">
    <source>
        <dbReference type="EMBL" id="PYE19916.1"/>
    </source>
</evidence>
<dbReference type="Pfam" id="PF13515">
    <property type="entry name" value="FUSC_2"/>
    <property type="match status" value="1"/>
</dbReference>
<dbReference type="Proteomes" id="UP000247591">
    <property type="component" value="Unassembled WGS sequence"/>
</dbReference>
<name>A0A318RRQ5_WILLI</name>
<evidence type="ECO:0000313" key="9">
    <source>
        <dbReference type="Proteomes" id="UP000247591"/>
    </source>
</evidence>
<dbReference type="EMBL" id="QJSP01000002">
    <property type="protein sequence ID" value="PYE19916.1"/>
    <property type="molecule type" value="Genomic_DNA"/>
</dbReference>
<keyword evidence="3 6" id="KW-1133">Transmembrane helix</keyword>
<evidence type="ECO:0000259" key="7">
    <source>
        <dbReference type="Pfam" id="PF13515"/>
    </source>
</evidence>
<evidence type="ECO:0000256" key="6">
    <source>
        <dbReference type="SAM" id="Phobius"/>
    </source>
</evidence>
<feature type="transmembrane region" description="Helical" evidence="6">
    <location>
        <begin position="122"/>
        <end position="140"/>
    </location>
</feature>
<organism evidence="8 9">
    <name type="scientific">Williamsia limnetica</name>
    <dbReference type="NCBI Taxonomy" id="882452"/>
    <lineage>
        <taxon>Bacteria</taxon>
        <taxon>Bacillati</taxon>
        <taxon>Actinomycetota</taxon>
        <taxon>Actinomycetes</taxon>
        <taxon>Mycobacteriales</taxon>
        <taxon>Nocardiaceae</taxon>
        <taxon>Williamsia</taxon>
    </lineage>
</organism>
<dbReference type="RefSeq" id="WP_110467964.1">
    <property type="nucleotide sequence ID" value="NZ_QJSP01000002.1"/>
</dbReference>
<sequence>MTPQPPASSDSPEPRPAGPPVERIKLLPTLGRDRLPPRVRAPLHRVRLSLLPVLQCSLAAGLAWWIATQIFDHERPFFAPIAAVVSLGLSLGQRWRRALEVAIGVTVGVAVGDLIISVIGSGTWQITVVVAIAMLCAVLVDKGPLVPIQAASSAVLVATLLPPGGVDGYHRVIDALIGGLVAIGVVALIPTHPVLRARRDAANVLTTMSDVLAEVAEGLRRMDHERLSEALENARTTQAGIDALRSDISGGQEISRISPLHWARRSRLDRVTAMADPIDNAVRNVRVLTRRAASSTERGQKIKPEIVDLIGQLGHAFDVLNDMMLADPGQMPDQAEAARVLRSIARRAKPELVEGSALSETVILAQLRSTLVDLLMACGLSRVSAMATLR</sequence>
<evidence type="ECO:0000256" key="5">
    <source>
        <dbReference type="SAM" id="MobiDB-lite"/>
    </source>
</evidence>
<dbReference type="AlphaFoldDB" id="A0A318RRQ5"/>
<comment type="subcellular location">
    <subcellularLocation>
        <location evidence="1">Membrane</location>
        <topology evidence="1">Multi-pass membrane protein</topology>
    </subcellularLocation>
</comment>
<dbReference type="OrthoDB" id="5198202at2"/>
<keyword evidence="4 6" id="KW-0472">Membrane</keyword>
<dbReference type="GO" id="GO:0016020">
    <property type="term" value="C:membrane"/>
    <property type="evidence" value="ECO:0007669"/>
    <property type="project" value="UniProtKB-SubCell"/>
</dbReference>
<keyword evidence="2 6" id="KW-0812">Transmembrane</keyword>
<accession>A0A318RRQ5</accession>
<feature type="transmembrane region" description="Helical" evidence="6">
    <location>
        <begin position="98"/>
        <end position="116"/>
    </location>
</feature>
<comment type="caution">
    <text evidence="8">The sequence shown here is derived from an EMBL/GenBank/DDBJ whole genome shotgun (WGS) entry which is preliminary data.</text>
</comment>
<evidence type="ECO:0000256" key="3">
    <source>
        <dbReference type="ARBA" id="ARBA00022989"/>
    </source>
</evidence>
<feature type="region of interest" description="Disordered" evidence="5">
    <location>
        <begin position="1"/>
        <end position="22"/>
    </location>
</feature>
<protein>
    <submittedName>
        <fullName evidence="8">Uncharacterized membrane protein YgaE (UPF0421/DUF939 family)</fullName>
    </submittedName>
</protein>
<feature type="transmembrane region" description="Helical" evidence="6">
    <location>
        <begin position="48"/>
        <end position="67"/>
    </location>
</feature>
<evidence type="ECO:0000256" key="4">
    <source>
        <dbReference type="ARBA" id="ARBA00023136"/>
    </source>
</evidence>
<gene>
    <name evidence="8" type="ORF">DFR67_10254</name>
</gene>